<evidence type="ECO:0000313" key="2">
    <source>
        <dbReference type="EMBL" id="CAF4467436.1"/>
    </source>
</evidence>
<reference evidence="2" key="1">
    <citation type="submission" date="2021-02" db="EMBL/GenBank/DDBJ databases">
        <authorList>
            <person name="Nowell W R."/>
        </authorList>
    </citation>
    <scope>NUCLEOTIDE SEQUENCE</scope>
</reference>
<sequence length="95" mass="10907">MEKTTTRTRTTVTSSTEDRDPDEVQTVERTEIRMVGDDDRSVVRSYNVVYQNQAYDTSNTNGFYQREQYYDANNTDGFLHYQHSGFGSSGQAVES</sequence>
<feature type="non-terminal residue" evidence="2">
    <location>
        <position position="1"/>
    </location>
</feature>
<evidence type="ECO:0000256" key="1">
    <source>
        <dbReference type="SAM" id="MobiDB-lite"/>
    </source>
</evidence>
<feature type="region of interest" description="Disordered" evidence="1">
    <location>
        <begin position="1"/>
        <end position="25"/>
    </location>
</feature>
<evidence type="ECO:0000313" key="3">
    <source>
        <dbReference type="Proteomes" id="UP000663881"/>
    </source>
</evidence>
<organism evidence="2 3">
    <name type="scientific">Adineta steineri</name>
    <dbReference type="NCBI Taxonomy" id="433720"/>
    <lineage>
        <taxon>Eukaryota</taxon>
        <taxon>Metazoa</taxon>
        <taxon>Spiralia</taxon>
        <taxon>Gnathifera</taxon>
        <taxon>Rotifera</taxon>
        <taxon>Eurotatoria</taxon>
        <taxon>Bdelloidea</taxon>
        <taxon>Adinetida</taxon>
        <taxon>Adinetidae</taxon>
        <taxon>Adineta</taxon>
    </lineage>
</organism>
<proteinExistence type="predicted"/>
<dbReference type="AlphaFoldDB" id="A0A820TJR3"/>
<name>A0A820TJR3_9BILA</name>
<comment type="caution">
    <text evidence="2">The sequence shown here is derived from an EMBL/GenBank/DDBJ whole genome shotgun (WGS) entry which is preliminary data.</text>
</comment>
<gene>
    <name evidence="2" type="ORF">OKA104_LOCUS55042</name>
</gene>
<protein>
    <submittedName>
        <fullName evidence="2">Uncharacterized protein</fullName>
    </submittedName>
</protein>
<accession>A0A820TJR3</accession>
<dbReference type="Proteomes" id="UP000663881">
    <property type="component" value="Unassembled WGS sequence"/>
</dbReference>
<dbReference type="EMBL" id="CAJOAY010037996">
    <property type="protein sequence ID" value="CAF4467436.1"/>
    <property type="molecule type" value="Genomic_DNA"/>
</dbReference>